<dbReference type="InterPro" id="IPR046960">
    <property type="entry name" value="PPR_At4g14850-like_plant"/>
</dbReference>
<accession>A0AAV0PKT6</accession>
<dbReference type="GO" id="GO:0009451">
    <property type="term" value="P:RNA modification"/>
    <property type="evidence" value="ECO:0007669"/>
    <property type="project" value="InterPro"/>
</dbReference>
<dbReference type="NCBIfam" id="TIGR00756">
    <property type="entry name" value="PPR"/>
    <property type="match status" value="5"/>
</dbReference>
<feature type="repeat" description="PPR" evidence="2">
    <location>
        <begin position="332"/>
        <end position="366"/>
    </location>
</feature>
<keyword evidence="1" id="KW-0677">Repeat</keyword>
<gene>
    <name evidence="3" type="ORF">LITE_LOCUS38971</name>
</gene>
<protein>
    <recommendedName>
        <fullName evidence="5">Pentatricopeptide repeat-containing protein</fullName>
    </recommendedName>
</protein>
<feature type="repeat" description="PPR" evidence="2">
    <location>
        <begin position="468"/>
        <end position="503"/>
    </location>
</feature>
<dbReference type="SUPFAM" id="SSF48452">
    <property type="entry name" value="TPR-like"/>
    <property type="match status" value="1"/>
</dbReference>
<feature type="repeat" description="PPR" evidence="2">
    <location>
        <begin position="570"/>
        <end position="604"/>
    </location>
</feature>
<keyword evidence="4" id="KW-1185">Reference proteome</keyword>
<evidence type="ECO:0000313" key="4">
    <source>
        <dbReference type="Proteomes" id="UP001154282"/>
    </source>
</evidence>
<name>A0AAV0PKT6_9ROSI</name>
<dbReference type="AlphaFoldDB" id="A0AAV0PKT6"/>
<dbReference type="PROSITE" id="PS51375">
    <property type="entry name" value="PPR"/>
    <property type="match status" value="6"/>
</dbReference>
<proteinExistence type="predicted"/>
<dbReference type="Pfam" id="PF20431">
    <property type="entry name" value="E_motif"/>
    <property type="match status" value="1"/>
</dbReference>
<evidence type="ECO:0000313" key="3">
    <source>
        <dbReference type="EMBL" id="CAI0471659.1"/>
    </source>
</evidence>
<feature type="repeat" description="PPR" evidence="2">
    <location>
        <begin position="433"/>
        <end position="467"/>
    </location>
</feature>
<dbReference type="Gene3D" id="1.25.40.10">
    <property type="entry name" value="Tetratricopeptide repeat domain"/>
    <property type="match status" value="4"/>
</dbReference>
<dbReference type="InterPro" id="IPR046848">
    <property type="entry name" value="E_motif"/>
</dbReference>
<feature type="repeat" description="PPR" evidence="2">
    <location>
        <begin position="270"/>
        <end position="304"/>
    </location>
</feature>
<dbReference type="FunFam" id="1.25.40.10:FF:000090">
    <property type="entry name" value="Pentatricopeptide repeat-containing protein, chloroplastic"/>
    <property type="match status" value="1"/>
</dbReference>
<reference evidence="3" key="1">
    <citation type="submission" date="2022-08" db="EMBL/GenBank/DDBJ databases">
        <authorList>
            <person name="Gutierrez-Valencia J."/>
        </authorList>
    </citation>
    <scope>NUCLEOTIDE SEQUENCE</scope>
</reference>
<evidence type="ECO:0000256" key="2">
    <source>
        <dbReference type="PROSITE-ProRule" id="PRU00708"/>
    </source>
</evidence>
<dbReference type="InterPro" id="IPR002885">
    <property type="entry name" value="PPR_rpt"/>
</dbReference>
<dbReference type="PANTHER" id="PTHR47926:SF472">
    <property type="entry name" value="REPEAT (PPR) SUPERFAMILY PROTEIN, PUTATIVE-RELATED"/>
    <property type="match status" value="1"/>
</dbReference>
<dbReference type="FunFam" id="1.25.40.10:FF:000344">
    <property type="entry name" value="Pentatricopeptide repeat-containing protein"/>
    <property type="match status" value="1"/>
</dbReference>
<comment type="caution">
    <text evidence="3">The sequence shown here is derived from an EMBL/GenBank/DDBJ whole genome shotgun (WGS) entry which is preliminary data.</text>
</comment>
<sequence length="618" mass="68690">MRNLTDHFGGLVHRGFRYLQTFADGIDFAYCGRLFQQFTDRRLPVQGKQLHARLNLLSVIPDNFLGSKLINLYAKTGNLCHARSVFDQIPQKNTFAYNAMLISYSLNDCHSDALNLFAELALSNELEARPNNYSVTSLMKSLGKLPYGDVKAGKQVHGFILRNGLEGDVFVGNALISYYAKCIAIVLARKVFDEMTQRDVVSWNSMIAGYSQAGFYEQCKGLYRDMLESSGFMPNAVTIVSVLQACGQSADLVLGMEVHRFAIDNRIELDTEVRNAFIGMYAKCGSLEYARELFEDMSDRDNVTYGSIISGYMLHGLVNEAVDIFRSTKSHWISAWNAVISGLAQNNRHEQVIELFREMLASGLSPNPVTLSSLLPALSHYSNLKAGKEVHGHAVRNLYDQNVYVATAIIDIYGKSGFVTGAQVVFEQSKERSLILWTSIISAYSSNGDASSTLVLFHKMLNKGIQPDGVTFTAVLSACAHCGMVDKSWEIFNAMSTNYGIQPFVEHYSCVATALCRAGRLSEAKEFVSNMPITPSAKIWGVLLHGASEAGDVELAKFVCDRLFVIEPENTGNYMIMANLYAQAGRWKEADEVRDRMNDIGLKKISGRSWIDDSRVTM</sequence>
<organism evidence="3 4">
    <name type="scientific">Linum tenue</name>
    <dbReference type="NCBI Taxonomy" id="586396"/>
    <lineage>
        <taxon>Eukaryota</taxon>
        <taxon>Viridiplantae</taxon>
        <taxon>Streptophyta</taxon>
        <taxon>Embryophyta</taxon>
        <taxon>Tracheophyta</taxon>
        <taxon>Spermatophyta</taxon>
        <taxon>Magnoliopsida</taxon>
        <taxon>eudicotyledons</taxon>
        <taxon>Gunneridae</taxon>
        <taxon>Pentapetalae</taxon>
        <taxon>rosids</taxon>
        <taxon>fabids</taxon>
        <taxon>Malpighiales</taxon>
        <taxon>Linaceae</taxon>
        <taxon>Linum</taxon>
    </lineage>
</organism>
<dbReference type="Pfam" id="PF01535">
    <property type="entry name" value="PPR"/>
    <property type="match status" value="5"/>
</dbReference>
<feature type="repeat" description="PPR" evidence="2">
    <location>
        <begin position="199"/>
        <end position="234"/>
    </location>
</feature>
<evidence type="ECO:0000256" key="1">
    <source>
        <dbReference type="ARBA" id="ARBA00022737"/>
    </source>
</evidence>
<dbReference type="Proteomes" id="UP001154282">
    <property type="component" value="Unassembled WGS sequence"/>
</dbReference>
<dbReference type="InterPro" id="IPR011990">
    <property type="entry name" value="TPR-like_helical_dom_sf"/>
</dbReference>
<dbReference type="GO" id="GO:0003723">
    <property type="term" value="F:RNA binding"/>
    <property type="evidence" value="ECO:0007669"/>
    <property type="project" value="InterPro"/>
</dbReference>
<evidence type="ECO:0008006" key="5">
    <source>
        <dbReference type="Google" id="ProtNLM"/>
    </source>
</evidence>
<dbReference type="PANTHER" id="PTHR47926">
    <property type="entry name" value="PENTATRICOPEPTIDE REPEAT-CONTAINING PROTEIN"/>
    <property type="match status" value="1"/>
</dbReference>
<dbReference type="EMBL" id="CAMGYJ010000009">
    <property type="protein sequence ID" value="CAI0471659.1"/>
    <property type="molecule type" value="Genomic_DNA"/>
</dbReference>
<dbReference type="Pfam" id="PF13041">
    <property type="entry name" value="PPR_2"/>
    <property type="match status" value="3"/>
</dbReference>